<dbReference type="InterPro" id="IPR025486">
    <property type="entry name" value="DUF4378"/>
</dbReference>
<gene>
    <name evidence="5" type="ORF">K2173_012765</name>
</gene>
<dbReference type="EMBL" id="JAIWQS010000008">
    <property type="protein sequence ID" value="KAJ8899231.1"/>
    <property type="molecule type" value="Genomic_DNA"/>
</dbReference>
<evidence type="ECO:0000259" key="3">
    <source>
        <dbReference type="Pfam" id="PF14309"/>
    </source>
</evidence>
<dbReference type="Pfam" id="PF12552">
    <property type="entry name" value="DUF3741"/>
    <property type="match status" value="1"/>
</dbReference>
<dbReference type="Proteomes" id="UP001159364">
    <property type="component" value="Linkage Group LG08"/>
</dbReference>
<keyword evidence="6" id="KW-1185">Reference proteome</keyword>
<evidence type="ECO:0000313" key="5">
    <source>
        <dbReference type="EMBL" id="KAJ8899231.1"/>
    </source>
</evidence>
<dbReference type="PANTHER" id="PTHR46634:SF3">
    <property type="entry name" value="M REDUCTASE II SUBUNIT GAMMA, PUTATIVE (DUF3741)-RELATED"/>
    <property type="match status" value="1"/>
</dbReference>
<evidence type="ECO:0000259" key="2">
    <source>
        <dbReference type="Pfam" id="PF12552"/>
    </source>
</evidence>
<accession>A0AAV8UEI1</accession>
<dbReference type="AlphaFoldDB" id="A0AAV8UEI1"/>
<name>A0AAV8UEI1_9ROSI</name>
<organism evidence="5 6">
    <name type="scientific">Erythroxylum novogranatense</name>
    <dbReference type="NCBI Taxonomy" id="1862640"/>
    <lineage>
        <taxon>Eukaryota</taxon>
        <taxon>Viridiplantae</taxon>
        <taxon>Streptophyta</taxon>
        <taxon>Embryophyta</taxon>
        <taxon>Tracheophyta</taxon>
        <taxon>Spermatophyta</taxon>
        <taxon>Magnoliopsida</taxon>
        <taxon>eudicotyledons</taxon>
        <taxon>Gunneridae</taxon>
        <taxon>Pentapetalae</taxon>
        <taxon>rosids</taxon>
        <taxon>fabids</taxon>
        <taxon>Malpighiales</taxon>
        <taxon>Erythroxylaceae</taxon>
        <taxon>Erythroxylum</taxon>
    </lineage>
</organism>
<comment type="caution">
    <text evidence="5">The sequence shown here is derived from an EMBL/GenBank/DDBJ whole genome shotgun (WGS) entry which is preliminary data.</text>
</comment>
<feature type="compositionally biased region" description="Polar residues" evidence="1">
    <location>
        <begin position="627"/>
        <end position="636"/>
    </location>
</feature>
<evidence type="ECO:0000313" key="6">
    <source>
        <dbReference type="Proteomes" id="UP001159364"/>
    </source>
</evidence>
<protein>
    <recommendedName>
        <fullName evidence="7">DUF4378 domain-containing protein</fullName>
    </recommendedName>
</protein>
<dbReference type="Pfam" id="PF14309">
    <property type="entry name" value="DUF4378"/>
    <property type="match status" value="1"/>
</dbReference>
<dbReference type="InterPro" id="IPR022212">
    <property type="entry name" value="DUF3741"/>
</dbReference>
<dbReference type="PANTHER" id="PTHR46634">
    <property type="entry name" value="M REDUCTASE II SUBUNIT GAMMA, PUTATIVE (DUF3741)-RELATED"/>
    <property type="match status" value="1"/>
</dbReference>
<evidence type="ECO:0008006" key="7">
    <source>
        <dbReference type="Google" id="ProtNLM"/>
    </source>
</evidence>
<evidence type="ECO:0000259" key="4">
    <source>
        <dbReference type="Pfam" id="PF14383"/>
    </source>
</evidence>
<feature type="region of interest" description="Disordered" evidence="1">
    <location>
        <begin position="608"/>
        <end position="641"/>
    </location>
</feature>
<feature type="domain" description="DUF3741" evidence="2">
    <location>
        <begin position="215"/>
        <end position="256"/>
    </location>
</feature>
<dbReference type="InterPro" id="IPR032795">
    <property type="entry name" value="DUF3741-assoc"/>
</dbReference>
<sequence>MIGMQNRNAKNIDRPSPGCLGQMVNLFDTSNGISGKRLLTDKPHFDGSSFSRSRSGVTRVLSPADEIEDKMMVADLRRSYSNKKVNGTPMKTLIAQEMSKEVESKHNPPNVVAKLMGLDTLPVQLPNSGTRGGHMKGYSRRSLSHSGVLMESWEQDLGILEKQMHCEAHHCHEQNQQKDVPVIWQQPQEVNARDSSAQKGRYNENVDEKGMALIRQKFMEAKCLAADCQSKEFREAIDVLSSNRDLLLKFLEKPNSMFSRSLYHMESIPPASDTKHITVLKPTKLIDNEKVMSKKSDKQVKKTNQMGYATDYQINGNSYSASFCNQKVDDCPSQPTRIVVLKPSPGITRDCKAVVSPPYSSTRIIQCEDTHDKFEDDEARESTELATGCQIPSDVRDETLLSSVFSNGYIGDDSSFDKSEIEYADGNLTESEIISPTSRHSWDYINEFGSPYSSASCSRVSCSPESSVCREAKKRLSERWAMMTLNGSSQEQKDACRSSSTLGDMLALSDVKCAVRLEGEISNKQQEPRGSTCYLTSDLNKEEGVARSPKNLLRSKSLPVSSAVLGARINVDISDPEAGKMQVPKEVIESKSSKSSFKGRVSSLFFSRNKRRNEEKSARSQIKDELQATNSETLSSPVHLPGKLGGDVTQCANTAFEVYSSGLQGSSIKTTNPDLMGMETKEGLVSKEHMENLQRVLSVAKPLLPGNASENQDQPSPISVLEPLFEEDNIIPEACINMKSERRGVEIMSPKSNLIDKSPLIGSISRTLLWDDIRSEMGTPFPLNRSLAASVPEEAEQDLFSLVQTLISAAGLEDKVLIHTFYAGWHSAESPLDPSLREKYANLNDKELLHEAKRRQRRSNRKLVFDCVNAAIVEFTSYGSDRSTSCKCQNRTKEASLVVLVDHVWSQIKEWISMGDDGDSNSLVVEKGLRSEVVGKGWADNMIMELDNLGREIEGKLIEDLVEEAVVNFVG</sequence>
<feature type="domain" description="DUF4378" evidence="3">
    <location>
        <begin position="800"/>
        <end position="964"/>
    </location>
</feature>
<feature type="compositionally biased region" description="Basic and acidic residues" evidence="1">
    <location>
        <begin position="612"/>
        <end position="626"/>
    </location>
</feature>
<reference evidence="5 6" key="1">
    <citation type="submission" date="2021-09" db="EMBL/GenBank/DDBJ databases">
        <title>Genomic insights and catalytic innovation underlie evolution of tropane alkaloids biosynthesis.</title>
        <authorList>
            <person name="Wang Y.-J."/>
            <person name="Tian T."/>
            <person name="Huang J.-P."/>
            <person name="Huang S.-X."/>
        </authorList>
    </citation>
    <scope>NUCLEOTIDE SEQUENCE [LARGE SCALE GENOMIC DNA]</scope>
    <source>
        <strain evidence="5">KIB-2018</strain>
        <tissue evidence="5">Leaf</tissue>
    </source>
</reference>
<dbReference type="Pfam" id="PF14383">
    <property type="entry name" value="VARLMGL"/>
    <property type="match status" value="1"/>
</dbReference>
<evidence type="ECO:0000256" key="1">
    <source>
        <dbReference type="SAM" id="MobiDB-lite"/>
    </source>
</evidence>
<proteinExistence type="predicted"/>
<feature type="domain" description="DUF3741" evidence="4">
    <location>
        <begin position="108"/>
        <end position="122"/>
    </location>
</feature>